<evidence type="ECO:0000313" key="1">
    <source>
        <dbReference type="EMBL" id="CDO08300.1"/>
    </source>
</evidence>
<dbReference type="AlphaFoldDB" id="W9BKQ3"/>
<sequence>MITANVSASITRRLRSLAICWSAVIAAGPVTYTFSPGGAVMPSTVAFTASIDSLASDSPWLPAVYT</sequence>
<name>W9BKQ3_MYCCO</name>
<dbReference type="EMBL" id="CCBB010000001">
    <property type="protein sequence ID" value="CDO08300.1"/>
    <property type="molecule type" value="Genomic_DNA"/>
</dbReference>
<comment type="caution">
    <text evidence="1">The sequence shown here is derived from an EMBL/GenBank/DDBJ whole genome shotgun (WGS) entry which is preliminary data.</text>
</comment>
<accession>W9BKQ3</accession>
<protein>
    <submittedName>
        <fullName evidence="1">Uncharacterized protein</fullName>
    </submittedName>
</protein>
<gene>
    <name evidence="1" type="ORF">BN977_03119</name>
</gene>
<reference evidence="1" key="2">
    <citation type="submission" date="2014-03" db="EMBL/GenBank/DDBJ databases">
        <authorList>
            <person name="Urmite Genomes"/>
        </authorList>
    </citation>
    <scope>NUCLEOTIDE SEQUENCE</scope>
    <source>
        <strain evidence="1">DSM 44829</strain>
    </source>
</reference>
<reference evidence="1" key="1">
    <citation type="submission" date="2014-03" db="EMBL/GenBank/DDBJ databases">
        <title>Draft Genome Sequence of Mycobacterium cosmeticum DSM 44829.</title>
        <authorList>
            <person name="Croce O."/>
            <person name="Robert C."/>
            <person name="Raoult D."/>
            <person name="Drancourt M."/>
        </authorList>
    </citation>
    <scope>NUCLEOTIDE SEQUENCE [LARGE SCALE GENOMIC DNA]</scope>
    <source>
        <strain evidence="1">DSM 44829</strain>
    </source>
</reference>
<keyword evidence="2" id="KW-1185">Reference proteome</keyword>
<dbReference type="Proteomes" id="UP000028870">
    <property type="component" value="Unassembled WGS sequence"/>
</dbReference>
<proteinExistence type="predicted"/>
<organism evidence="1 2">
    <name type="scientific">Mycolicibacterium cosmeticum</name>
    <dbReference type="NCBI Taxonomy" id="258533"/>
    <lineage>
        <taxon>Bacteria</taxon>
        <taxon>Bacillati</taxon>
        <taxon>Actinomycetota</taxon>
        <taxon>Actinomycetes</taxon>
        <taxon>Mycobacteriales</taxon>
        <taxon>Mycobacteriaceae</taxon>
        <taxon>Mycolicibacterium</taxon>
    </lineage>
</organism>
<evidence type="ECO:0000313" key="2">
    <source>
        <dbReference type="Proteomes" id="UP000028870"/>
    </source>
</evidence>